<organism evidence="2">
    <name type="scientific">Pseudomonas phage RVTF4</name>
    <dbReference type="NCBI Taxonomy" id="3236931"/>
    <lineage>
        <taxon>Viruses</taxon>
    </lineage>
</organism>
<keyword evidence="1" id="KW-0812">Transmembrane</keyword>
<evidence type="ECO:0000256" key="1">
    <source>
        <dbReference type="SAM" id="Phobius"/>
    </source>
</evidence>
<reference evidence="2" key="1">
    <citation type="submission" date="2024-07" db="EMBL/GenBank/DDBJ databases">
        <authorList>
            <person name="Bringhurst R.M."/>
            <person name="Homer T.E."/>
        </authorList>
    </citation>
    <scope>NUCLEOTIDE SEQUENCE</scope>
</reference>
<sequence>MANFLNWLAIVIIVTGPPTLFFVGWLRDYMKTKFRWWVYFWLVMLFTNVILQLGSLFYNGFKTMGVPCS</sequence>
<accession>A0AB39CDD8</accession>
<proteinExistence type="predicted"/>
<protein>
    <submittedName>
        <fullName evidence="2">Uncharacterized protein</fullName>
    </submittedName>
</protein>
<dbReference type="EMBL" id="PQ015378">
    <property type="protein sequence ID" value="XDJ14921.1"/>
    <property type="molecule type" value="Genomic_DNA"/>
</dbReference>
<feature type="transmembrane region" description="Helical" evidence="1">
    <location>
        <begin position="6"/>
        <end position="26"/>
    </location>
</feature>
<evidence type="ECO:0000313" key="2">
    <source>
        <dbReference type="EMBL" id="XDJ14921.1"/>
    </source>
</evidence>
<name>A0AB39CDD8_9VIRU</name>
<feature type="transmembrane region" description="Helical" evidence="1">
    <location>
        <begin position="38"/>
        <end position="58"/>
    </location>
</feature>
<keyword evidence="1" id="KW-1133">Transmembrane helix</keyword>
<keyword evidence="1" id="KW-0472">Membrane</keyword>